<dbReference type="EMBL" id="LMAW01002967">
    <property type="protein sequence ID" value="KQK75134.1"/>
    <property type="molecule type" value="Genomic_DNA"/>
</dbReference>
<evidence type="ECO:0000256" key="3">
    <source>
        <dbReference type="ARBA" id="ARBA00022525"/>
    </source>
</evidence>
<keyword evidence="5" id="KW-0812">Transmembrane</keyword>
<organism evidence="6 7">
    <name type="scientific">Amazona aestiva</name>
    <name type="common">Blue-fronted Amazon parrot</name>
    <dbReference type="NCBI Taxonomy" id="12930"/>
    <lineage>
        <taxon>Eukaryota</taxon>
        <taxon>Metazoa</taxon>
        <taxon>Chordata</taxon>
        <taxon>Craniata</taxon>
        <taxon>Vertebrata</taxon>
        <taxon>Euteleostomi</taxon>
        <taxon>Archelosauria</taxon>
        <taxon>Archosauria</taxon>
        <taxon>Dinosauria</taxon>
        <taxon>Saurischia</taxon>
        <taxon>Theropoda</taxon>
        <taxon>Coelurosauria</taxon>
        <taxon>Aves</taxon>
        <taxon>Neognathae</taxon>
        <taxon>Neoaves</taxon>
        <taxon>Telluraves</taxon>
        <taxon>Australaves</taxon>
        <taxon>Psittaciformes</taxon>
        <taxon>Psittacidae</taxon>
        <taxon>Amazona</taxon>
    </lineage>
</organism>
<dbReference type="Proteomes" id="UP000051836">
    <property type="component" value="Unassembled WGS sequence"/>
</dbReference>
<evidence type="ECO:0000256" key="1">
    <source>
        <dbReference type="ARBA" id="ARBA00004613"/>
    </source>
</evidence>
<dbReference type="GO" id="GO:0007218">
    <property type="term" value="P:neuropeptide signaling pathway"/>
    <property type="evidence" value="ECO:0007669"/>
    <property type="project" value="InterPro"/>
</dbReference>
<dbReference type="STRING" id="12930.A0A0Q3T3I8"/>
<dbReference type="AlphaFoldDB" id="A0A0Q3T3I8"/>
<evidence type="ECO:0000256" key="2">
    <source>
        <dbReference type="ARBA" id="ARBA00010012"/>
    </source>
</evidence>
<name>A0A0Q3T3I8_AMAAE</name>
<protein>
    <submittedName>
        <fullName evidence="6">Uncharacterized protein</fullName>
    </submittedName>
</protein>
<comment type="caution">
    <text evidence="6">The sequence shown here is derived from an EMBL/GenBank/DDBJ whole genome shotgun (WGS) entry which is preliminary data.</text>
</comment>
<comment type="similarity">
    <text evidence="2">Belongs to the bombesin/neuromedin-B/ranatensin family.</text>
</comment>
<dbReference type="GO" id="GO:0043005">
    <property type="term" value="C:neuron projection"/>
    <property type="evidence" value="ECO:0007669"/>
    <property type="project" value="TreeGrafter"/>
</dbReference>
<reference evidence="6 7" key="1">
    <citation type="submission" date="2015-10" db="EMBL/GenBank/DDBJ databases">
        <authorList>
            <person name="Gilbert D.G."/>
        </authorList>
    </citation>
    <scope>NUCLEOTIDE SEQUENCE [LARGE SCALE GENOMIC DNA]</scope>
    <source>
        <strain evidence="6">FVVF132</strain>
    </source>
</reference>
<keyword evidence="3" id="KW-0964">Secreted</keyword>
<comment type="subcellular location">
    <subcellularLocation>
        <location evidence="1">Secreted</location>
    </subcellularLocation>
</comment>
<evidence type="ECO:0000313" key="7">
    <source>
        <dbReference type="Proteomes" id="UP000051836"/>
    </source>
</evidence>
<keyword evidence="7" id="KW-1185">Reference proteome</keyword>
<dbReference type="PANTHER" id="PTHR16866:SF3">
    <property type="entry name" value="NEUROMEDIN-B"/>
    <property type="match status" value="1"/>
</dbReference>
<dbReference type="PANTHER" id="PTHR16866">
    <property type="entry name" value="GASTRIN-RELEASING PEPTIDE"/>
    <property type="match status" value="1"/>
</dbReference>
<dbReference type="InterPro" id="IPR000874">
    <property type="entry name" value="Bombesin"/>
</dbReference>
<dbReference type="OrthoDB" id="9535999at2759"/>
<evidence type="ECO:0000256" key="4">
    <source>
        <dbReference type="ARBA" id="ARBA00022815"/>
    </source>
</evidence>
<dbReference type="GO" id="GO:0005576">
    <property type="term" value="C:extracellular region"/>
    <property type="evidence" value="ECO:0007669"/>
    <property type="project" value="UniProtKB-SubCell"/>
</dbReference>
<feature type="transmembrane region" description="Helical" evidence="5">
    <location>
        <begin position="49"/>
        <end position="71"/>
    </location>
</feature>
<sequence length="103" mass="10814">MEVQAVGGKQRQKIYHKAGTAQHHDMFTGKLSYSDTSEEGRAAAGPAGVVMAVLHCLLLLLLCGAALGRAVHLDFAEHRSQAAKIKVNPRGNLWATGTAGGGH</sequence>
<dbReference type="GO" id="GO:0031710">
    <property type="term" value="F:neuromedin B receptor binding"/>
    <property type="evidence" value="ECO:0007669"/>
    <property type="project" value="TreeGrafter"/>
</dbReference>
<dbReference type="GO" id="GO:0005184">
    <property type="term" value="F:neuropeptide hormone activity"/>
    <property type="evidence" value="ECO:0007669"/>
    <property type="project" value="TreeGrafter"/>
</dbReference>
<keyword evidence="5" id="KW-0472">Membrane</keyword>
<gene>
    <name evidence="6" type="ORF">AAES_150351</name>
</gene>
<keyword evidence="4" id="KW-0027">Amidation</keyword>
<evidence type="ECO:0000256" key="5">
    <source>
        <dbReference type="SAM" id="Phobius"/>
    </source>
</evidence>
<dbReference type="GO" id="GO:0046887">
    <property type="term" value="P:positive regulation of hormone secretion"/>
    <property type="evidence" value="ECO:0007669"/>
    <property type="project" value="TreeGrafter"/>
</dbReference>
<evidence type="ECO:0000313" key="6">
    <source>
        <dbReference type="EMBL" id="KQK75134.1"/>
    </source>
</evidence>
<accession>A0A0Q3T3I8</accession>
<proteinExistence type="inferred from homology"/>
<keyword evidence="5" id="KW-1133">Transmembrane helix</keyword>